<dbReference type="KEGG" id="gob:Gobs_3568"/>
<dbReference type="GO" id="GO:0000150">
    <property type="term" value="F:DNA strand exchange activity"/>
    <property type="evidence" value="ECO:0007669"/>
    <property type="project" value="InterPro"/>
</dbReference>
<dbReference type="EMBL" id="CP001867">
    <property type="protein sequence ID" value="ADB76156.1"/>
    <property type="molecule type" value="Genomic_DNA"/>
</dbReference>
<dbReference type="Pfam" id="PF00239">
    <property type="entry name" value="Resolvase"/>
    <property type="match status" value="1"/>
</dbReference>
<dbReference type="GO" id="GO:0003677">
    <property type="term" value="F:DNA binding"/>
    <property type="evidence" value="ECO:0007669"/>
    <property type="project" value="InterPro"/>
</dbReference>
<dbReference type="AlphaFoldDB" id="D2SBP9"/>
<feature type="domain" description="Resolvase/invertase-type recombinase catalytic" evidence="1">
    <location>
        <begin position="8"/>
        <end position="161"/>
    </location>
</feature>
<feature type="domain" description="Recombinase" evidence="2">
    <location>
        <begin position="170"/>
        <end position="276"/>
    </location>
</feature>
<proteinExistence type="predicted"/>
<organism evidence="3 4">
    <name type="scientific">Geodermatophilus obscurus (strain ATCC 25078 / DSM 43160 / JCM 3152 / CCUG 61914 / KCC A-0152 / KCTC 9177 / NBRC 13315 / NRRL B-3577 / G-20)</name>
    <dbReference type="NCBI Taxonomy" id="526225"/>
    <lineage>
        <taxon>Bacteria</taxon>
        <taxon>Bacillati</taxon>
        <taxon>Actinomycetota</taxon>
        <taxon>Actinomycetes</taxon>
        <taxon>Geodermatophilales</taxon>
        <taxon>Geodermatophilaceae</taxon>
        <taxon>Geodermatophilus</taxon>
    </lineage>
</organism>
<keyword evidence="4" id="KW-1185">Reference proteome</keyword>
<dbReference type="Pfam" id="PF07508">
    <property type="entry name" value="Recombinase"/>
    <property type="match status" value="1"/>
</dbReference>
<dbReference type="PANTHER" id="PTHR30461:SF23">
    <property type="entry name" value="DNA RECOMBINASE-RELATED"/>
    <property type="match status" value="1"/>
</dbReference>
<name>D2SBP9_GEOOG</name>
<dbReference type="Gene3D" id="3.40.50.1390">
    <property type="entry name" value="Resolvase, N-terminal catalytic domain"/>
    <property type="match status" value="1"/>
</dbReference>
<dbReference type="SUPFAM" id="SSF53041">
    <property type="entry name" value="Resolvase-like"/>
    <property type="match status" value="1"/>
</dbReference>
<dbReference type="PANTHER" id="PTHR30461">
    <property type="entry name" value="DNA-INVERTASE FROM LAMBDOID PROPHAGE"/>
    <property type="match status" value="1"/>
</dbReference>
<reference evidence="4" key="2">
    <citation type="submission" date="2010-01" db="EMBL/GenBank/DDBJ databases">
        <title>The complete genome of Geodermatophilus obscurus DSM 43160.</title>
        <authorList>
            <consortium name="US DOE Joint Genome Institute (JGI-PGF)"/>
            <person name="Lucas S."/>
            <person name="Copeland A."/>
            <person name="Lapidus A."/>
            <person name="Glavina del Rio T."/>
            <person name="Dalin E."/>
            <person name="Tice H."/>
            <person name="Bruce D."/>
            <person name="Goodwin L."/>
            <person name="Pitluck S."/>
            <person name="Kyrpides N."/>
            <person name="Mavromatis K."/>
            <person name="Ivanova N."/>
            <person name="Munk A.C."/>
            <person name="Brettin T."/>
            <person name="Detter J.C."/>
            <person name="Han C."/>
            <person name="Larimer F."/>
            <person name="Land M."/>
            <person name="Hauser L."/>
            <person name="Markowitz V."/>
            <person name="Cheng J.-F."/>
            <person name="Hugenholtz P."/>
            <person name="Woyke T."/>
            <person name="Wu D."/>
            <person name="Jando M."/>
            <person name="Schneider S."/>
            <person name="Klenk H.-P."/>
            <person name="Eisen J.A."/>
        </authorList>
    </citation>
    <scope>NUCLEOTIDE SEQUENCE [LARGE SCALE GENOMIC DNA]</scope>
    <source>
        <strain evidence="4">ATCC 25078 / DSM 43160 / JCM 3152 / KCC A-0152 / KCTC 9177 / NBRC 13315 / NRRL B-3577 / G-20</strain>
    </source>
</reference>
<dbReference type="InterPro" id="IPR050639">
    <property type="entry name" value="SSR_resolvase"/>
</dbReference>
<dbReference type="RefSeq" id="WP_012949581.1">
    <property type="nucleotide sequence ID" value="NC_013757.1"/>
</dbReference>
<dbReference type="STRING" id="526225.Gobs_3568"/>
<dbReference type="Pfam" id="PF13408">
    <property type="entry name" value="Zn_ribbon_recom"/>
    <property type="match status" value="1"/>
</dbReference>
<protein>
    <submittedName>
        <fullName evidence="3">Resolvase domain protein</fullName>
    </submittedName>
</protein>
<dbReference type="Gene3D" id="3.90.1750.20">
    <property type="entry name" value="Putative Large Serine Recombinase, Chain B, Domain 2"/>
    <property type="match status" value="1"/>
</dbReference>
<dbReference type="Proteomes" id="UP000001382">
    <property type="component" value="Chromosome"/>
</dbReference>
<sequence>MAGKTPQRAAIYVRISDDREGQGLGVTRQEQDCRALTERLEWTLHPHRPVYSDNDIGASTKSRKARPEFAELLAAVRAGTVDGILYYSTSRLTRRPMEYEGIKALVEDTGVRLASVVSGQVDLTTADGRLLGGIMAQFDAAEAERISERVRRTFVQHREAGRPHTTGTRPFGYKPGGIKVDAVEAAAIRDAVEWITDENVQASLGDVVRAWTAAGLETVTGRPWSRVMVSKVLTRPRNAGLVEYLGEIVGRGSFDAILTEDELRAVREALAARSGLVTARYSRRQHLLSGLIYCGVCGGRMKVSARRDAEGAVRADSFVSCVKDNGGCGHVKRNLRLAEAFILGAVERRLADATAFADPDDDSEAAQEAARLTAERDTLRAKVERLQKLMLDDPDFTAEDFVPMIRKLRDRIREVEALLADVELPARRDALGEDPLADWQAGGFDERREVLEALVAQIVLHPIGKVGPARSRAMVPETTQIIWR</sequence>
<dbReference type="InterPro" id="IPR036162">
    <property type="entry name" value="Resolvase-like_N_sf"/>
</dbReference>
<dbReference type="eggNOG" id="COG1961">
    <property type="taxonomic scope" value="Bacteria"/>
</dbReference>
<reference evidence="3 4" key="1">
    <citation type="journal article" date="2010" name="Stand. Genomic Sci.">
        <title>Complete genome sequence of Geodermatophilus obscurus type strain (G-20).</title>
        <authorList>
            <person name="Ivanova N."/>
            <person name="Sikorski J."/>
            <person name="Jando M."/>
            <person name="Munk C."/>
            <person name="Lapidus A."/>
            <person name="Glavina Del Rio T."/>
            <person name="Copeland A."/>
            <person name="Tice H."/>
            <person name="Cheng J.-F."/>
            <person name="Lucas S."/>
            <person name="Chen F."/>
            <person name="Nolan M."/>
            <person name="Bruce D."/>
            <person name="Goodwin L."/>
            <person name="Pitluck S."/>
            <person name="Mavromatis K."/>
            <person name="Mikhailova N."/>
            <person name="Pati A."/>
            <person name="Chen A."/>
            <person name="Palaniappan K."/>
            <person name="Land M."/>
            <person name="Hauser L."/>
            <person name="Chang Y.-J."/>
            <person name="Jeffries C.D."/>
            <person name="Meincke L."/>
            <person name="Brettin T."/>
            <person name="Detter J.C."/>
            <person name="Detter J.C."/>
            <person name="Rohde M."/>
            <person name="Goeker M."/>
            <person name="Bristow J."/>
            <person name="Eisen J.A."/>
            <person name="Markowitz V."/>
            <person name="Hugenholtz P."/>
            <person name="Kyrpides N.C."/>
            <person name="Klenk H.-P."/>
        </authorList>
    </citation>
    <scope>NUCLEOTIDE SEQUENCE [LARGE SCALE GENOMIC DNA]</scope>
    <source>
        <strain evidence="4">ATCC 25078 / DSM 43160 / JCM 3152 / KCC A-0152 / KCTC 9177 / NBRC 13315 / NRRL B-3577 / G-20</strain>
    </source>
</reference>
<gene>
    <name evidence="3" type="ordered locus">Gobs_3568</name>
</gene>
<evidence type="ECO:0000313" key="3">
    <source>
        <dbReference type="EMBL" id="ADB76156.1"/>
    </source>
</evidence>
<evidence type="ECO:0000259" key="2">
    <source>
        <dbReference type="PROSITE" id="PS51737"/>
    </source>
</evidence>
<dbReference type="InterPro" id="IPR011109">
    <property type="entry name" value="DNA_bind_recombinase_dom"/>
</dbReference>
<dbReference type="InterPro" id="IPR006119">
    <property type="entry name" value="Resolv_N"/>
</dbReference>
<dbReference type="PROSITE" id="PS51736">
    <property type="entry name" value="RECOMBINASES_3"/>
    <property type="match status" value="1"/>
</dbReference>
<dbReference type="OrthoDB" id="4500247at2"/>
<evidence type="ECO:0000259" key="1">
    <source>
        <dbReference type="PROSITE" id="PS51736"/>
    </source>
</evidence>
<dbReference type="HOGENOM" id="CLU_010686_18_18_11"/>
<evidence type="ECO:0000313" key="4">
    <source>
        <dbReference type="Proteomes" id="UP000001382"/>
    </source>
</evidence>
<dbReference type="CDD" id="cd00338">
    <property type="entry name" value="Ser_Recombinase"/>
    <property type="match status" value="1"/>
</dbReference>
<dbReference type="SMART" id="SM00857">
    <property type="entry name" value="Resolvase"/>
    <property type="match status" value="1"/>
</dbReference>
<dbReference type="InterPro" id="IPR038109">
    <property type="entry name" value="DNA_bind_recomb_sf"/>
</dbReference>
<accession>D2SBP9</accession>
<dbReference type="PROSITE" id="PS51737">
    <property type="entry name" value="RECOMBINASE_DNA_BIND"/>
    <property type="match status" value="1"/>
</dbReference>
<dbReference type="InterPro" id="IPR025827">
    <property type="entry name" value="Zn_ribbon_recom_dom"/>
</dbReference>